<keyword evidence="2 4" id="KW-0863">Zinc-finger</keyword>
<dbReference type="EMBL" id="SDMP01000010">
    <property type="protein sequence ID" value="RYR35285.1"/>
    <property type="molecule type" value="Genomic_DNA"/>
</dbReference>
<dbReference type="InterPro" id="IPR007527">
    <property type="entry name" value="Znf_SWIM"/>
</dbReference>
<dbReference type="InterPro" id="IPR018289">
    <property type="entry name" value="MULE_transposase_dom"/>
</dbReference>
<proteinExistence type="predicted"/>
<dbReference type="Pfam" id="PF03108">
    <property type="entry name" value="DBD_Tnp_Mut"/>
    <property type="match status" value="1"/>
</dbReference>
<feature type="compositionally biased region" description="Acidic residues" evidence="5">
    <location>
        <begin position="134"/>
        <end position="143"/>
    </location>
</feature>
<evidence type="ECO:0000256" key="2">
    <source>
        <dbReference type="ARBA" id="ARBA00022771"/>
    </source>
</evidence>
<evidence type="ECO:0000313" key="8">
    <source>
        <dbReference type="Proteomes" id="UP000289738"/>
    </source>
</evidence>
<keyword evidence="8" id="KW-1185">Reference proteome</keyword>
<evidence type="ECO:0000256" key="1">
    <source>
        <dbReference type="ARBA" id="ARBA00022723"/>
    </source>
</evidence>
<evidence type="ECO:0000256" key="5">
    <source>
        <dbReference type="SAM" id="MobiDB-lite"/>
    </source>
</evidence>
<comment type="caution">
    <text evidence="7">The sequence shown here is derived from an EMBL/GenBank/DDBJ whole genome shotgun (WGS) entry which is preliminary data.</text>
</comment>
<keyword evidence="3" id="KW-0862">Zinc</keyword>
<dbReference type="SMART" id="SM00575">
    <property type="entry name" value="ZnF_PMZ"/>
    <property type="match status" value="1"/>
</dbReference>
<dbReference type="Pfam" id="PF10551">
    <property type="entry name" value="MULE"/>
    <property type="match status" value="1"/>
</dbReference>
<keyword evidence="1" id="KW-0479">Metal-binding</keyword>
<dbReference type="Pfam" id="PF04434">
    <property type="entry name" value="SWIM"/>
    <property type="match status" value="1"/>
</dbReference>
<reference evidence="7 8" key="1">
    <citation type="submission" date="2019-01" db="EMBL/GenBank/DDBJ databases">
        <title>Sequencing of cultivated peanut Arachis hypogaea provides insights into genome evolution and oil improvement.</title>
        <authorList>
            <person name="Chen X."/>
        </authorList>
    </citation>
    <scope>NUCLEOTIDE SEQUENCE [LARGE SCALE GENOMIC DNA]</scope>
    <source>
        <strain evidence="8">cv. Fuhuasheng</strain>
        <tissue evidence="7">Leaves</tissue>
    </source>
</reference>
<evidence type="ECO:0000256" key="4">
    <source>
        <dbReference type="PROSITE-ProRule" id="PRU00325"/>
    </source>
</evidence>
<feature type="region of interest" description="Disordered" evidence="5">
    <location>
        <begin position="120"/>
        <end position="143"/>
    </location>
</feature>
<dbReference type="PANTHER" id="PTHR31973">
    <property type="entry name" value="POLYPROTEIN, PUTATIVE-RELATED"/>
    <property type="match status" value="1"/>
</dbReference>
<feature type="compositionally biased region" description="Basic and acidic residues" evidence="5">
    <location>
        <begin position="120"/>
        <end position="130"/>
    </location>
</feature>
<dbReference type="PROSITE" id="PS50966">
    <property type="entry name" value="ZF_SWIM"/>
    <property type="match status" value="1"/>
</dbReference>
<gene>
    <name evidence="7" type="ORF">Ahy_A10g050436</name>
</gene>
<evidence type="ECO:0000256" key="3">
    <source>
        <dbReference type="ARBA" id="ARBA00022833"/>
    </source>
</evidence>
<feature type="domain" description="SWIM-type" evidence="6">
    <location>
        <begin position="659"/>
        <end position="691"/>
    </location>
</feature>
<sequence length="934" mass="106053">MEDTTKLVAYRDGEIIRNTHEGVRFVCQNSFSFVVPCTMTFMELQNGLCQSIENGTLMRVSRILYRNPVIVFGGLIQFDTTPVTDEPQIELYVKFETVEAEGIQNDLEVEDDRAAVYERMSSDSEEDFKATYEAGDEEQDGDAGVETAADNVVVHPSSSQPMNVPPFMRELALDAMHAPEFPEYSNMGVADPEDGEFRIGMEYSSRKSVVAAIRSYTIARGVDYDMYESEPQTFYAKCKMYGRGCDWLIRASLIRKKGCWEIRRYNGRHTCTMGVISQDHSKLDSDTVAEAIRPLVKTDPSIKVKTIIAEVQSRFNYTISYRKAWLAKQKSIAKGFGDWKESYQALPWWLSVMVQKMPGSVVQIETRPLYNGNEEAQGVKILHRVFWSFNPCVRAFRHCKPLVQVDRTHLYGKYKGTLLVAVAQDGNQNIVLIAFALVEGETADAWHFFLRNLRMHVVRKDGVGMISDRHESIRAAVNRSGGDWQPPRAWWMFCIRHIGSNFLRAFKVPHLQKLVVNIGYSRMVEEYNINYKRLEERGEAYARWCDAIGLRHWVLAFDEGHRWGHMTTNLVECINSVLKDARNLPVLALVRATYYRLNELFTRKSAESYERKRAGYTYSVFAQQRIEASMQQAGNIVVHRFDRRNEVFEVHEMTSRKVLVVDLARRTCDCGHFQVERIPCRHVIACCANQRIDWHVYVHDMYKMTEVRKVYRFEFSPLGDAETWPAYEGPTLVANLALRRTSKGRPKLTKYLNEMDSRDMRGPRICRLCVGVDVLSVLDRVLLISVTADGEVKPIMTDWNHQHRLRVLCAESAGNGGCDESDENGGWTHSGPVAVVAVVAVVHNKELAQTLQTEVGPEVQVAAVQLAEEHTPSISAYVRMSACTNPDTPVSEGGADPAVERFAYCPTPLSNPHAKLSSHKAALREEPCNAGPVE</sequence>
<accession>A0A445B9C8</accession>
<dbReference type="InterPro" id="IPR006564">
    <property type="entry name" value="Znf_PMZ"/>
</dbReference>
<dbReference type="InterPro" id="IPR004332">
    <property type="entry name" value="Transposase_MuDR"/>
</dbReference>
<name>A0A445B9C8_ARAHY</name>
<organism evidence="7 8">
    <name type="scientific">Arachis hypogaea</name>
    <name type="common">Peanut</name>
    <dbReference type="NCBI Taxonomy" id="3818"/>
    <lineage>
        <taxon>Eukaryota</taxon>
        <taxon>Viridiplantae</taxon>
        <taxon>Streptophyta</taxon>
        <taxon>Embryophyta</taxon>
        <taxon>Tracheophyta</taxon>
        <taxon>Spermatophyta</taxon>
        <taxon>Magnoliopsida</taxon>
        <taxon>eudicotyledons</taxon>
        <taxon>Gunneridae</taxon>
        <taxon>Pentapetalae</taxon>
        <taxon>rosids</taxon>
        <taxon>fabids</taxon>
        <taxon>Fabales</taxon>
        <taxon>Fabaceae</taxon>
        <taxon>Papilionoideae</taxon>
        <taxon>50 kb inversion clade</taxon>
        <taxon>dalbergioids sensu lato</taxon>
        <taxon>Dalbergieae</taxon>
        <taxon>Pterocarpus clade</taxon>
        <taxon>Arachis</taxon>
    </lineage>
</organism>
<dbReference type="PANTHER" id="PTHR31973:SF195">
    <property type="entry name" value="MUDR FAMILY TRANSPOSASE"/>
    <property type="match status" value="1"/>
</dbReference>
<evidence type="ECO:0000313" key="7">
    <source>
        <dbReference type="EMBL" id="RYR35285.1"/>
    </source>
</evidence>
<dbReference type="GO" id="GO:0008270">
    <property type="term" value="F:zinc ion binding"/>
    <property type="evidence" value="ECO:0007669"/>
    <property type="project" value="UniProtKB-KW"/>
</dbReference>
<dbReference type="AlphaFoldDB" id="A0A445B9C8"/>
<dbReference type="Proteomes" id="UP000289738">
    <property type="component" value="Chromosome A10"/>
</dbReference>
<dbReference type="STRING" id="3818.A0A445B9C8"/>
<evidence type="ECO:0000259" key="6">
    <source>
        <dbReference type="PROSITE" id="PS50966"/>
    </source>
</evidence>
<protein>
    <recommendedName>
        <fullName evidence="6">SWIM-type domain-containing protein</fullName>
    </recommendedName>
</protein>